<dbReference type="CDD" id="cd17268">
    <property type="entry name" value="RMtype1_S_Ara36733I_TRD1-CR1_like"/>
    <property type="match status" value="1"/>
</dbReference>
<evidence type="ECO:0000313" key="7">
    <source>
        <dbReference type="Proteomes" id="UP000438885"/>
    </source>
</evidence>
<dbReference type="GO" id="GO:0003677">
    <property type="term" value="F:DNA binding"/>
    <property type="evidence" value="ECO:0007669"/>
    <property type="project" value="UniProtKB-KW"/>
</dbReference>
<dbReference type="Proteomes" id="UP000438885">
    <property type="component" value="Unassembled WGS sequence"/>
</dbReference>
<dbReference type="InterPro" id="IPR000055">
    <property type="entry name" value="Restrct_endonuc_typeI_TRD"/>
</dbReference>
<keyword evidence="6" id="KW-0378">Hydrolase</keyword>
<keyword evidence="6" id="KW-0540">Nuclease</keyword>
<evidence type="ECO:0000259" key="5">
    <source>
        <dbReference type="Pfam" id="PF01420"/>
    </source>
</evidence>
<protein>
    <submittedName>
        <fullName evidence="6">Restriction endonuclease subunit S</fullName>
    </submittedName>
</protein>
<sequence>MELGTICEFVRGNGLQKKDFQDIGIPCIHYGQIYTYYGIETEVAKSFVNIELSQKLKKAKYGDLIVATTSENIEDVGKTLVWFGKEEVCIGGHSCIIRTEQNSKYLAYFFRTNFFQNQKKKRVLGTKVIELYPKNLAKIQIILPPLSTQSQIVSILDNFNTLTNSLSEGLPKEIELRQKQYEYWREQLLNFTR</sequence>
<dbReference type="AlphaFoldDB" id="A0A6I1TY09"/>
<evidence type="ECO:0000256" key="2">
    <source>
        <dbReference type="ARBA" id="ARBA00022747"/>
    </source>
</evidence>
<dbReference type="Gene3D" id="3.90.220.20">
    <property type="entry name" value="DNA methylase specificity domains"/>
    <property type="match status" value="1"/>
</dbReference>
<evidence type="ECO:0000256" key="4">
    <source>
        <dbReference type="ARBA" id="ARBA00038652"/>
    </source>
</evidence>
<comment type="caution">
    <text evidence="6">The sequence shown here is derived from an EMBL/GenBank/DDBJ whole genome shotgun (WGS) entry which is preliminary data.</text>
</comment>
<proteinExistence type="inferred from homology"/>
<evidence type="ECO:0000256" key="1">
    <source>
        <dbReference type="ARBA" id="ARBA00010923"/>
    </source>
</evidence>
<dbReference type="Pfam" id="PF01420">
    <property type="entry name" value="Methylase_S"/>
    <property type="match status" value="1"/>
</dbReference>
<evidence type="ECO:0000313" key="6">
    <source>
        <dbReference type="EMBL" id="MQQ29873.1"/>
    </source>
</evidence>
<evidence type="ECO:0000256" key="3">
    <source>
        <dbReference type="ARBA" id="ARBA00023125"/>
    </source>
</evidence>
<accession>A0A6I1TY09</accession>
<feature type="domain" description="Type I restriction modification DNA specificity" evidence="5">
    <location>
        <begin position="2"/>
        <end position="175"/>
    </location>
</feature>
<reference evidence="6 7" key="1">
    <citation type="submission" date="2019-10" db="EMBL/GenBank/DDBJ databases">
        <title>Streptococcus mitis of the oral and urogenital tracts.</title>
        <authorList>
            <person name="Price T."/>
            <person name="Mores C.R."/>
            <person name="Putonti C."/>
            <person name="Wolfe A.J."/>
        </authorList>
    </citation>
    <scope>NUCLEOTIDE SEQUENCE [LARGE SCALE GENOMIC DNA]</scope>
    <source>
        <strain evidence="6 7">SM10</strain>
    </source>
</reference>
<gene>
    <name evidence="6" type="ORF">GEZ84_05715</name>
</gene>
<dbReference type="GO" id="GO:0004519">
    <property type="term" value="F:endonuclease activity"/>
    <property type="evidence" value="ECO:0007669"/>
    <property type="project" value="UniProtKB-KW"/>
</dbReference>
<dbReference type="InterPro" id="IPR051212">
    <property type="entry name" value="Type-I_RE_S_subunit"/>
</dbReference>
<dbReference type="EMBL" id="WIJP01000007">
    <property type="protein sequence ID" value="MQQ29873.1"/>
    <property type="molecule type" value="Genomic_DNA"/>
</dbReference>
<keyword evidence="6" id="KW-0255">Endonuclease</keyword>
<keyword evidence="3" id="KW-0238">DNA-binding</keyword>
<dbReference type="PANTHER" id="PTHR43140">
    <property type="entry name" value="TYPE-1 RESTRICTION ENZYME ECOKI SPECIFICITY PROTEIN"/>
    <property type="match status" value="1"/>
</dbReference>
<organism evidence="6 7">
    <name type="scientific">Streptococcus mitis</name>
    <dbReference type="NCBI Taxonomy" id="28037"/>
    <lineage>
        <taxon>Bacteria</taxon>
        <taxon>Bacillati</taxon>
        <taxon>Bacillota</taxon>
        <taxon>Bacilli</taxon>
        <taxon>Lactobacillales</taxon>
        <taxon>Streptococcaceae</taxon>
        <taxon>Streptococcus</taxon>
        <taxon>Streptococcus mitis group</taxon>
    </lineage>
</organism>
<dbReference type="SUPFAM" id="SSF116734">
    <property type="entry name" value="DNA methylase specificity domain"/>
    <property type="match status" value="1"/>
</dbReference>
<dbReference type="RefSeq" id="WP_319946428.1">
    <property type="nucleotide sequence ID" value="NZ_WIJP01000007.1"/>
</dbReference>
<dbReference type="PANTHER" id="PTHR43140:SF1">
    <property type="entry name" value="TYPE I RESTRICTION ENZYME ECOKI SPECIFICITY SUBUNIT"/>
    <property type="match status" value="1"/>
</dbReference>
<dbReference type="GO" id="GO:0009307">
    <property type="term" value="P:DNA restriction-modification system"/>
    <property type="evidence" value="ECO:0007669"/>
    <property type="project" value="UniProtKB-KW"/>
</dbReference>
<keyword evidence="2" id="KW-0680">Restriction system</keyword>
<name>A0A6I1TY09_STRMT</name>
<dbReference type="InterPro" id="IPR044946">
    <property type="entry name" value="Restrct_endonuc_typeI_TRD_sf"/>
</dbReference>
<comment type="subunit">
    <text evidence="4">The methyltransferase is composed of M and S polypeptides.</text>
</comment>
<comment type="similarity">
    <text evidence="1">Belongs to the type-I restriction system S methylase family.</text>
</comment>